<name>A0AC60QHI4_IXOPE</name>
<comment type="caution">
    <text evidence="1">The sequence shown here is derived from an EMBL/GenBank/DDBJ whole genome shotgun (WGS) entry which is preliminary data.</text>
</comment>
<proteinExistence type="predicted"/>
<protein>
    <submittedName>
        <fullName evidence="1">Uncharacterized protein</fullName>
    </submittedName>
</protein>
<evidence type="ECO:0000313" key="2">
    <source>
        <dbReference type="Proteomes" id="UP000805193"/>
    </source>
</evidence>
<dbReference type="Proteomes" id="UP000805193">
    <property type="component" value="Unassembled WGS sequence"/>
</dbReference>
<keyword evidence="2" id="KW-1185">Reference proteome</keyword>
<reference evidence="1 2" key="1">
    <citation type="journal article" date="2020" name="Cell">
        <title>Large-Scale Comparative Analyses of Tick Genomes Elucidate Their Genetic Diversity and Vector Capacities.</title>
        <authorList>
            <consortium name="Tick Genome and Microbiome Consortium (TIGMIC)"/>
            <person name="Jia N."/>
            <person name="Wang J."/>
            <person name="Shi W."/>
            <person name="Du L."/>
            <person name="Sun Y."/>
            <person name="Zhan W."/>
            <person name="Jiang J.F."/>
            <person name="Wang Q."/>
            <person name="Zhang B."/>
            <person name="Ji P."/>
            <person name="Bell-Sakyi L."/>
            <person name="Cui X.M."/>
            <person name="Yuan T.T."/>
            <person name="Jiang B.G."/>
            <person name="Yang W.F."/>
            <person name="Lam T.T."/>
            <person name="Chang Q.C."/>
            <person name="Ding S.J."/>
            <person name="Wang X.J."/>
            <person name="Zhu J.G."/>
            <person name="Ruan X.D."/>
            <person name="Zhao L."/>
            <person name="Wei J.T."/>
            <person name="Ye R.Z."/>
            <person name="Que T.C."/>
            <person name="Du C.H."/>
            <person name="Zhou Y.H."/>
            <person name="Cheng J.X."/>
            <person name="Dai P.F."/>
            <person name="Guo W.B."/>
            <person name="Han X.H."/>
            <person name="Huang E.J."/>
            <person name="Li L.F."/>
            <person name="Wei W."/>
            <person name="Gao Y.C."/>
            <person name="Liu J.Z."/>
            <person name="Shao H.Z."/>
            <person name="Wang X."/>
            <person name="Wang C.C."/>
            <person name="Yang T.C."/>
            <person name="Huo Q.B."/>
            <person name="Li W."/>
            <person name="Chen H.Y."/>
            <person name="Chen S.E."/>
            <person name="Zhou L.G."/>
            <person name="Ni X.B."/>
            <person name="Tian J.H."/>
            <person name="Sheng Y."/>
            <person name="Liu T."/>
            <person name="Pan Y.S."/>
            <person name="Xia L.Y."/>
            <person name="Li J."/>
            <person name="Zhao F."/>
            <person name="Cao W.C."/>
        </authorList>
    </citation>
    <scope>NUCLEOTIDE SEQUENCE [LARGE SCALE GENOMIC DNA]</scope>
    <source>
        <strain evidence="1">Iper-2018</strain>
    </source>
</reference>
<organism evidence="1 2">
    <name type="scientific">Ixodes persulcatus</name>
    <name type="common">Taiga tick</name>
    <dbReference type="NCBI Taxonomy" id="34615"/>
    <lineage>
        <taxon>Eukaryota</taxon>
        <taxon>Metazoa</taxon>
        <taxon>Ecdysozoa</taxon>
        <taxon>Arthropoda</taxon>
        <taxon>Chelicerata</taxon>
        <taxon>Arachnida</taxon>
        <taxon>Acari</taxon>
        <taxon>Parasitiformes</taxon>
        <taxon>Ixodida</taxon>
        <taxon>Ixodoidea</taxon>
        <taxon>Ixodidae</taxon>
        <taxon>Ixodinae</taxon>
        <taxon>Ixodes</taxon>
    </lineage>
</organism>
<dbReference type="EMBL" id="JABSTQ010009105">
    <property type="protein sequence ID" value="KAG0432897.1"/>
    <property type="molecule type" value="Genomic_DNA"/>
</dbReference>
<evidence type="ECO:0000313" key="1">
    <source>
        <dbReference type="EMBL" id="KAG0432897.1"/>
    </source>
</evidence>
<accession>A0AC60QHI4</accession>
<feature type="non-terminal residue" evidence="1">
    <location>
        <position position="1"/>
    </location>
</feature>
<gene>
    <name evidence="1" type="ORF">HPB47_020405</name>
</gene>
<sequence length="594" mass="65720">LWDTSGEGDVYLAWSPLAHAFGFTLNVFPMFLGAVVVFQEPTLTFRELKNVLETRNVTAMFCFPKIILRVFRDAKERKRTAGDWRRTYRFPVVNKILVGGQWIPEHLPKKLKDRFGCQRLWRYYGLTETLGVVIESEYTGNATRFRGFVAPKVRAKYMPSSDEYEPCPPGVDGELCVMSPTMMTGYYKCKEKAAAGGQPPQFGGGDKYGENTFLRTGDYGWCNHKGYIELHGKVGDIMSLSGLTVLPHELEDALRGLTFIKEICVFGSLSESVPGAAIVPKYDLDIEDSEAERQVADFLRRCSQPGPTGDGHISRKPLDSGDLPGPMKEHHICETRKANHHYVLKMIHKYATMFQDRGVGPGVHVWAMLSNSLENLAASLAVIFIGGVLYLTGYAETDDDTAKRLVDSAATFVLMEKKSLTRWYEDLVLGTDAGMIDTFALPDDAISFQEHIPVSAAEIAVVLHTSGYSASQKAVEITHKAYACAFESYQILAIIRAAHDKPIDELDIHKPHAFPPLKKIMIGGDVIPGSLPKLLLKNFHYQILHRYYGLTEAFGLVIVSGVGEKTGDFDGIPAPGCQIKVAGDVEGVGKGEQV</sequence>